<organism evidence="10 11">
    <name type="scientific">Porphyromonas gulae</name>
    <dbReference type="NCBI Taxonomy" id="111105"/>
    <lineage>
        <taxon>Bacteria</taxon>
        <taxon>Pseudomonadati</taxon>
        <taxon>Bacteroidota</taxon>
        <taxon>Bacteroidia</taxon>
        <taxon>Bacteroidales</taxon>
        <taxon>Porphyromonadaceae</taxon>
        <taxon>Porphyromonas</taxon>
    </lineage>
</organism>
<dbReference type="PROSITE" id="PS50109">
    <property type="entry name" value="HIS_KIN"/>
    <property type="match status" value="1"/>
</dbReference>
<gene>
    <name evidence="10" type="ORF">HR08_05700</name>
</gene>
<dbReference type="STRING" id="111105.HR09_08395"/>
<keyword evidence="6 10" id="KW-0418">Kinase</keyword>
<dbReference type="InterPro" id="IPR003594">
    <property type="entry name" value="HATPase_dom"/>
</dbReference>
<dbReference type="SMART" id="SM00387">
    <property type="entry name" value="HATPase_c"/>
    <property type="match status" value="1"/>
</dbReference>
<feature type="transmembrane region" description="Helical" evidence="8">
    <location>
        <begin position="7"/>
        <end position="30"/>
    </location>
</feature>
<evidence type="ECO:0000256" key="4">
    <source>
        <dbReference type="ARBA" id="ARBA00022679"/>
    </source>
</evidence>
<keyword evidence="7 8" id="KW-1133">Transmembrane helix</keyword>
<dbReference type="InterPro" id="IPR050428">
    <property type="entry name" value="TCS_sensor_his_kinase"/>
</dbReference>
<evidence type="ECO:0000259" key="9">
    <source>
        <dbReference type="PROSITE" id="PS50109"/>
    </source>
</evidence>
<keyword evidence="5 8" id="KW-0812">Transmembrane</keyword>
<name>A0A0A2F3C5_9PORP</name>
<feature type="transmembrane region" description="Helical" evidence="8">
    <location>
        <begin position="140"/>
        <end position="160"/>
    </location>
</feature>
<comment type="catalytic activity">
    <reaction evidence="1">
        <text>ATP + protein L-histidine = ADP + protein N-phospho-L-histidine.</text>
        <dbReference type="EC" id="2.7.13.3"/>
    </reaction>
</comment>
<dbReference type="AlphaFoldDB" id="A0A0A2F3C5"/>
<sequence>MKLSYRIVLRLSAVFLVVFTAWVIAFYYVIVDEINDETNDSLENYSEHVIRNILSDNPLPPAENDLNNSYSIREITPQEAMRFAHDIYYDEMVYVKARREMEPCRTMHTVFGDGHGKYYELKVSMPTIEKRDLRETLLEFIIYLYILLLIVTIGVTTWIISRSFRPLYRLISWIDRFRVNEPVQELVMAKTDVTEFRKLSEAMLRTAHHNVEVFEQQKEFISHASHELQTPLAISRNKLEMLLQDPSLNEQQLEQIYKAIQSINHIVQLNKTLLLYSKIENHQFPGVESIDVNELLRNLVEEYEAIFANRGIRIVWGNSEAMVLSMNPTLAKVLLSNLLKNAYLHNLERDGEIHIDLTSKHCSIANTGVKDALDETLIFERFYHDMKQAHSSGLGLPIARSICQLYGLRLSYRFENGKHTFSINKEV</sequence>
<evidence type="ECO:0000313" key="10">
    <source>
        <dbReference type="EMBL" id="KGN85508.1"/>
    </source>
</evidence>
<evidence type="ECO:0000256" key="2">
    <source>
        <dbReference type="ARBA" id="ARBA00012438"/>
    </source>
</evidence>
<evidence type="ECO:0000256" key="1">
    <source>
        <dbReference type="ARBA" id="ARBA00000085"/>
    </source>
</evidence>
<dbReference type="SUPFAM" id="SSF55874">
    <property type="entry name" value="ATPase domain of HSP90 chaperone/DNA topoisomerase II/histidine kinase"/>
    <property type="match status" value="1"/>
</dbReference>
<dbReference type="Pfam" id="PF02518">
    <property type="entry name" value="HATPase_c"/>
    <property type="match status" value="1"/>
</dbReference>
<dbReference type="Pfam" id="PF00512">
    <property type="entry name" value="HisKA"/>
    <property type="match status" value="1"/>
</dbReference>
<dbReference type="PANTHER" id="PTHR45436:SF5">
    <property type="entry name" value="SENSOR HISTIDINE KINASE TRCS"/>
    <property type="match status" value="1"/>
</dbReference>
<keyword evidence="4" id="KW-0808">Transferase</keyword>
<dbReference type="PANTHER" id="PTHR45436">
    <property type="entry name" value="SENSOR HISTIDINE KINASE YKOH"/>
    <property type="match status" value="1"/>
</dbReference>
<dbReference type="InterPro" id="IPR003661">
    <property type="entry name" value="HisK_dim/P_dom"/>
</dbReference>
<dbReference type="Proteomes" id="UP000030130">
    <property type="component" value="Unassembled WGS sequence"/>
</dbReference>
<keyword evidence="3" id="KW-0597">Phosphoprotein</keyword>
<dbReference type="SMART" id="SM00388">
    <property type="entry name" value="HisKA"/>
    <property type="match status" value="1"/>
</dbReference>
<dbReference type="InterPro" id="IPR005467">
    <property type="entry name" value="His_kinase_dom"/>
</dbReference>
<accession>A0A0A2F3C5</accession>
<dbReference type="EMBL" id="JRAI01000053">
    <property type="protein sequence ID" value="KGN85508.1"/>
    <property type="molecule type" value="Genomic_DNA"/>
</dbReference>
<dbReference type="GO" id="GO:0005886">
    <property type="term" value="C:plasma membrane"/>
    <property type="evidence" value="ECO:0007669"/>
    <property type="project" value="TreeGrafter"/>
</dbReference>
<comment type="caution">
    <text evidence="10">The sequence shown here is derived from an EMBL/GenBank/DDBJ whole genome shotgun (WGS) entry which is preliminary data.</text>
</comment>
<dbReference type="OrthoDB" id="1522504at2"/>
<dbReference type="GO" id="GO:0000155">
    <property type="term" value="F:phosphorelay sensor kinase activity"/>
    <property type="evidence" value="ECO:0007669"/>
    <property type="project" value="InterPro"/>
</dbReference>
<dbReference type="CDD" id="cd00082">
    <property type="entry name" value="HisKA"/>
    <property type="match status" value="1"/>
</dbReference>
<dbReference type="Gene3D" id="3.30.565.10">
    <property type="entry name" value="Histidine kinase-like ATPase, C-terminal domain"/>
    <property type="match status" value="1"/>
</dbReference>
<dbReference type="EC" id="2.7.13.3" evidence="2"/>
<dbReference type="eggNOG" id="COG0642">
    <property type="taxonomic scope" value="Bacteria"/>
</dbReference>
<feature type="domain" description="Histidine kinase" evidence="9">
    <location>
        <begin position="223"/>
        <end position="427"/>
    </location>
</feature>
<evidence type="ECO:0000256" key="7">
    <source>
        <dbReference type="ARBA" id="ARBA00022989"/>
    </source>
</evidence>
<evidence type="ECO:0000256" key="5">
    <source>
        <dbReference type="ARBA" id="ARBA00022692"/>
    </source>
</evidence>
<dbReference type="SUPFAM" id="SSF47384">
    <property type="entry name" value="Homodimeric domain of signal transducing histidine kinase"/>
    <property type="match status" value="1"/>
</dbReference>
<evidence type="ECO:0000256" key="6">
    <source>
        <dbReference type="ARBA" id="ARBA00022777"/>
    </source>
</evidence>
<evidence type="ECO:0000256" key="8">
    <source>
        <dbReference type="SAM" id="Phobius"/>
    </source>
</evidence>
<evidence type="ECO:0000256" key="3">
    <source>
        <dbReference type="ARBA" id="ARBA00022553"/>
    </source>
</evidence>
<reference evidence="10 11" key="1">
    <citation type="submission" date="2014-08" db="EMBL/GenBank/DDBJ databases">
        <title>Porphyromonas gulae strain:COT-052_OH1451 Genome sequencing.</title>
        <authorList>
            <person name="Wallis C."/>
            <person name="Deusch O."/>
            <person name="O'Flynn C."/>
            <person name="Davis I."/>
            <person name="Jospin G."/>
            <person name="Darling A.E."/>
            <person name="Coil D.A."/>
            <person name="Alexiev A."/>
            <person name="Horsfall A."/>
            <person name="Kirkwood N."/>
            <person name="Harris S."/>
            <person name="Eisen J.A."/>
        </authorList>
    </citation>
    <scope>NUCLEOTIDE SEQUENCE [LARGE SCALE GENOMIC DNA]</scope>
    <source>
        <strain evidence="11">COT-052 OH1451</strain>
    </source>
</reference>
<evidence type="ECO:0000313" key="11">
    <source>
        <dbReference type="Proteomes" id="UP000030130"/>
    </source>
</evidence>
<protein>
    <recommendedName>
        <fullName evidence="2">histidine kinase</fullName>
        <ecNumber evidence="2">2.7.13.3</ecNumber>
    </recommendedName>
</protein>
<dbReference type="Gene3D" id="1.10.287.130">
    <property type="match status" value="1"/>
</dbReference>
<dbReference type="InterPro" id="IPR036890">
    <property type="entry name" value="HATPase_C_sf"/>
</dbReference>
<dbReference type="CDD" id="cd00075">
    <property type="entry name" value="HATPase"/>
    <property type="match status" value="1"/>
</dbReference>
<keyword evidence="8" id="KW-0472">Membrane</keyword>
<dbReference type="RefSeq" id="WP_039421026.1">
    <property type="nucleotide sequence ID" value="NZ_JRAI01000053.1"/>
</dbReference>
<dbReference type="InterPro" id="IPR036097">
    <property type="entry name" value="HisK_dim/P_sf"/>
</dbReference>
<proteinExistence type="predicted"/>